<keyword evidence="7" id="KW-0067">ATP-binding</keyword>
<evidence type="ECO:0000256" key="8">
    <source>
        <dbReference type="ARBA" id="ARBA00023012"/>
    </source>
</evidence>
<feature type="transmembrane region" description="Helical" evidence="9">
    <location>
        <begin position="85"/>
        <end position="102"/>
    </location>
</feature>
<keyword evidence="9" id="KW-1133">Transmembrane helix</keyword>
<keyword evidence="3" id="KW-0597">Phosphoprotein</keyword>
<feature type="domain" description="Signal transduction histidine kinase subgroup 3 dimerisation and phosphoacceptor" evidence="11">
    <location>
        <begin position="173"/>
        <end position="241"/>
    </location>
</feature>
<evidence type="ECO:0000256" key="7">
    <source>
        <dbReference type="ARBA" id="ARBA00022840"/>
    </source>
</evidence>
<reference evidence="12" key="1">
    <citation type="journal article" date="2014" name="Int. J. Syst. Evol. Microbiol.">
        <title>Complete genome sequence of Corynebacterium casei LMG S-19264T (=DSM 44701T), isolated from a smear-ripened cheese.</title>
        <authorList>
            <consortium name="US DOE Joint Genome Institute (JGI-PGF)"/>
            <person name="Walter F."/>
            <person name="Albersmeier A."/>
            <person name="Kalinowski J."/>
            <person name="Ruckert C."/>
        </authorList>
    </citation>
    <scope>NUCLEOTIDE SEQUENCE</scope>
    <source>
        <strain evidence="12">JCM 3276</strain>
    </source>
</reference>
<dbReference type="Pfam" id="PF02518">
    <property type="entry name" value="HATPase_c"/>
    <property type="match status" value="1"/>
</dbReference>
<dbReference type="PANTHER" id="PTHR24421">
    <property type="entry name" value="NITRATE/NITRITE SENSOR PROTEIN NARX-RELATED"/>
    <property type="match status" value="1"/>
</dbReference>
<keyword evidence="4" id="KW-0808">Transferase</keyword>
<evidence type="ECO:0000256" key="5">
    <source>
        <dbReference type="ARBA" id="ARBA00022741"/>
    </source>
</evidence>
<feature type="transmembrane region" description="Helical" evidence="9">
    <location>
        <begin position="12"/>
        <end position="32"/>
    </location>
</feature>
<keyword evidence="13" id="KW-1185">Reference proteome</keyword>
<feature type="transmembrane region" description="Helical" evidence="9">
    <location>
        <begin position="38"/>
        <end position="56"/>
    </location>
</feature>
<evidence type="ECO:0000256" key="6">
    <source>
        <dbReference type="ARBA" id="ARBA00022777"/>
    </source>
</evidence>
<evidence type="ECO:0000256" key="9">
    <source>
        <dbReference type="SAM" id="Phobius"/>
    </source>
</evidence>
<evidence type="ECO:0000259" key="10">
    <source>
        <dbReference type="Pfam" id="PF02518"/>
    </source>
</evidence>
<proteinExistence type="predicted"/>
<organism evidence="12 13">
    <name type="scientific">Actinokineospora fastidiosa</name>
    <dbReference type="NCBI Taxonomy" id="1816"/>
    <lineage>
        <taxon>Bacteria</taxon>
        <taxon>Bacillati</taxon>
        <taxon>Actinomycetota</taxon>
        <taxon>Actinomycetes</taxon>
        <taxon>Pseudonocardiales</taxon>
        <taxon>Pseudonocardiaceae</taxon>
        <taxon>Actinokineospora</taxon>
    </lineage>
</organism>
<evidence type="ECO:0000313" key="12">
    <source>
        <dbReference type="EMBL" id="GGS54188.1"/>
    </source>
</evidence>
<dbReference type="GO" id="GO:0000155">
    <property type="term" value="F:phosphorelay sensor kinase activity"/>
    <property type="evidence" value="ECO:0007669"/>
    <property type="project" value="InterPro"/>
</dbReference>
<sequence>MPSAFVSLSWAQRVTIAVLCATAAAVLVVEVFSAESVVTAAGVAVCGVLAVTALFIPRLVLPSALLSAGFSLASLALPVRLDNTFGLVELSALSWLVVHVVMARTPRRAVGSALALGAAILLLPLRLAPTEAVALIGGALALGVPFLVLLGLYLRLHERRRADGFAMARQEQRLEYARDLHDFVAHHVTAIVAQTKAVRYTTAAGSPPSPEDLDGMLAAIETAGSEALTSMRGMITVLRGDAEPPRPSTLGEVVRAAADRFPGPAVVTTSLDDGLAARVLPDTVVETVRHVVQESLTNVLRHAEDASAVEISARQDAAGVAVTVHDDGPGKPGTSPGFGLVGLAERVTAAGGVLDAGPAPTGGWRVVATLPSSGA</sequence>
<dbReference type="EC" id="2.7.13.3" evidence="2"/>
<keyword evidence="6" id="KW-0418">Kinase</keyword>
<keyword evidence="8" id="KW-0902">Two-component regulatory system</keyword>
<protein>
    <recommendedName>
        <fullName evidence="2">histidine kinase</fullName>
        <ecNumber evidence="2">2.7.13.3</ecNumber>
    </recommendedName>
</protein>
<evidence type="ECO:0000256" key="4">
    <source>
        <dbReference type="ARBA" id="ARBA00022679"/>
    </source>
</evidence>
<dbReference type="InterPro" id="IPR003594">
    <property type="entry name" value="HATPase_dom"/>
</dbReference>
<dbReference type="Proteomes" id="UP000660680">
    <property type="component" value="Unassembled WGS sequence"/>
</dbReference>
<dbReference type="InterPro" id="IPR011712">
    <property type="entry name" value="Sig_transdc_His_kin_sub3_dim/P"/>
</dbReference>
<dbReference type="GO" id="GO:0005524">
    <property type="term" value="F:ATP binding"/>
    <property type="evidence" value="ECO:0007669"/>
    <property type="project" value="UniProtKB-KW"/>
</dbReference>
<dbReference type="RefSeq" id="WP_189213667.1">
    <property type="nucleotide sequence ID" value="NZ_BMRB01000007.1"/>
</dbReference>
<dbReference type="GO" id="GO:0016020">
    <property type="term" value="C:membrane"/>
    <property type="evidence" value="ECO:0007669"/>
    <property type="project" value="InterPro"/>
</dbReference>
<dbReference type="SUPFAM" id="SSF55874">
    <property type="entry name" value="ATPase domain of HSP90 chaperone/DNA topoisomerase II/histidine kinase"/>
    <property type="match status" value="1"/>
</dbReference>
<feature type="transmembrane region" description="Helical" evidence="9">
    <location>
        <begin position="133"/>
        <end position="154"/>
    </location>
</feature>
<dbReference type="InterPro" id="IPR050482">
    <property type="entry name" value="Sensor_HK_TwoCompSys"/>
</dbReference>
<keyword evidence="9" id="KW-0472">Membrane</keyword>
<reference evidence="12" key="2">
    <citation type="submission" date="2020-09" db="EMBL/GenBank/DDBJ databases">
        <authorList>
            <person name="Sun Q."/>
            <person name="Ohkuma M."/>
        </authorList>
    </citation>
    <scope>NUCLEOTIDE SEQUENCE</scope>
    <source>
        <strain evidence="12">JCM 3276</strain>
    </source>
</reference>
<feature type="transmembrane region" description="Helical" evidence="9">
    <location>
        <begin position="109"/>
        <end position="127"/>
    </location>
</feature>
<dbReference type="AlphaFoldDB" id="A0A918GRB6"/>
<comment type="caution">
    <text evidence="12">The sequence shown here is derived from an EMBL/GenBank/DDBJ whole genome shotgun (WGS) entry which is preliminary data.</text>
</comment>
<dbReference type="EMBL" id="BMRB01000007">
    <property type="protein sequence ID" value="GGS54188.1"/>
    <property type="molecule type" value="Genomic_DNA"/>
</dbReference>
<evidence type="ECO:0000256" key="2">
    <source>
        <dbReference type="ARBA" id="ARBA00012438"/>
    </source>
</evidence>
<evidence type="ECO:0000256" key="1">
    <source>
        <dbReference type="ARBA" id="ARBA00000085"/>
    </source>
</evidence>
<name>A0A918GRB6_9PSEU</name>
<evidence type="ECO:0000259" key="11">
    <source>
        <dbReference type="Pfam" id="PF07730"/>
    </source>
</evidence>
<dbReference type="Pfam" id="PF07730">
    <property type="entry name" value="HisKA_3"/>
    <property type="match status" value="1"/>
</dbReference>
<dbReference type="CDD" id="cd16917">
    <property type="entry name" value="HATPase_UhpB-NarQ-NarX-like"/>
    <property type="match status" value="1"/>
</dbReference>
<keyword evidence="5" id="KW-0547">Nucleotide-binding</keyword>
<comment type="catalytic activity">
    <reaction evidence="1">
        <text>ATP + protein L-histidine = ADP + protein N-phospho-L-histidine.</text>
        <dbReference type="EC" id="2.7.13.3"/>
    </reaction>
</comment>
<dbReference type="Gene3D" id="1.20.5.1930">
    <property type="match status" value="1"/>
</dbReference>
<evidence type="ECO:0000313" key="13">
    <source>
        <dbReference type="Proteomes" id="UP000660680"/>
    </source>
</evidence>
<gene>
    <name evidence="12" type="ORF">GCM10010171_56640</name>
</gene>
<evidence type="ECO:0000256" key="3">
    <source>
        <dbReference type="ARBA" id="ARBA00022553"/>
    </source>
</evidence>
<feature type="domain" description="Histidine kinase/HSP90-like ATPase" evidence="10">
    <location>
        <begin position="286"/>
        <end position="372"/>
    </location>
</feature>
<keyword evidence="9" id="KW-0812">Transmembrane</keyword>
<dbReference type="GO" id="GO:0046983">
    <property type="term" value="F:protein dimerization activity"/>
    <property type="evidence" value="ECO:0007669"/>
    <property type="project" value="InterPro"/>
</dbReference>
<accession>A0A918GRB6</accession>
<dbReference type="PANTHER" id="PTHR24421:SF10">
    <property type="entry name" value="NITRATE_NITRITE SENSOR PROTEIN NARQ"/>
    <property type="match status" value="1"/>
</dbReference>
<dbReference type="InterPro" id="IPR036890">
    <property type="entry name" value="HATPase_C_sf"/>
</dbReference>
<dbReference type="Gene3D" id="3.30.565.10">
    <property type="entry name" value="Histidine kinase-like ATPase, C-terminal domain"/>
    <property type="match status" value="1"/>
</dbReference>